<keyword evidence="2" id="KW-1003">Cell membrane</keyword>
<dbReference type="InterPro" id="IPR017850">
    <property type="entry name" value="Alkaline_phosphatase_core_sf"/>
</dbReference>
<dbReference type="Proteomes" id="UP000234240">
    <property type="component" value="Unassembled WGS sequence"/>
</dbReference>
<dbReference type="PANTHER" id="PTHR30443:SF3">
    <property type="entry name" value="KDO(2)-LIPID A PHOSPHOETHANOLAMINE 7''-TRANSFERASE"/>
    <property type="match status" value="1"/>
</dbReference>
<evidence type="ECO:0000259" key="10">
    <source>
        <dbReference type="Pfam" id="PF08019"/>
    </source>
</evidence>
<feature type="domain" description="Phosphoethanolamine transferase N-terminal" evidence="10">
    <location>
        <begin position="55"/>
        <end position="166"/>
    </location>
</feature>
<keyword evidence="5 8" id="KW-0812">Transmembrane</keyword>
<evidence type="ECO:0000313" key="12">
    <source>
        <dbReference type="Proteomes" id="UP000234240"/>
    </source>
</evidence>
<feature type="domain" description="Sulfatase N-terminal" evidence="9">
    <location>
        <begin position="242"/>
        <end position="530"/>
    </location>
</feature>
<feature type="transmembrane region" description="Helical" evidence="8">
    <location>
        <begin position="119"/>
        <end position="139"/>
    </location>
</feature>
<name>A0A2N5DZ79_9GAMM</name>
<dbReference type="GO" id="GO:0009245">
    <property type="term" value="P:lipid A biosynthetic process"/>
    <property type="evidence" value="ECO:0007669"/>
    <property type="project" value="TreeGrafter"/>
</dbReference>
<evidence type="ECO:0000256" key="7">
    <source>
        <dbReference type="ARBA" id="ARBA00023136"/>
    </source>
</evidence>
<dbReference type="PANTHER" id="PTHR30443">
    <property type="entry name" value="INNER MEMBRANE PROTEIN"/>
    <property type="match status" value="1"/>
</dbReference>
<dbReference type="EMBL" id="PJZF01000018">
    <property type="protein sequence ID" value="PLR33028.1"/>
    <property type="molecule type" value="Genomic_DNA"/>
</dbReference>
<dbReference type="CDD" id="cd16017">
    <property type="entry name" value="LptA"/>
    <property type="match status" value="1"/>
</dbReference>
<feature type="transmembrane region" description="Helical" evidence="8">
    <location>
        <begin position="12"/>
        <end position="30"/>
    </location>
</feature>
<evidence type="ECO:0000256" key="2">
    <source>
        <dbReference type="ARBA" id="ARBA00022475"/>
    </source>
</evidence>
<dbReference type="Gene3D" id="3.40.720.10">
    <property type="entry name" value="Alkaline Phosphatase, subunit A"/>
    <property type="match status" value="1"/>
</dbReference>
<evidence type="ECO:0000256" key="6">
    <source>
        <dbReference type="ARBA" id="ARBA00022989"/>
    </source>
</evidence>
<evidence type="ECO:0000256" key="5">
    <source>
        <dbReference type="ARBA" id="ARBA00022692"/>
    </source>
</evidence>
<dbReference type="InterPro" id="IPR040423">
    <property type="entry name" value="PEA_transferase"/>
</dbReference>
<keyword evidence="4 11" id="KW-0808">Transferase</keyword>
<evidence type="ECO:0000256" key="4">
    <source>
        <dbReference type="ARBA" id="ARBA00022679"/>
    </source>
</evidence>
<dbReference type="GO" id="GO:0043838">
    <property type="term" value="F:phosphatidylethanolamine:Kdo2-lipid A phosphoethanolamine transferase activity"/>
    <property type="evidence" value="ECO:0007669"/>
    <property type="project" value="TreeGrafter"/>
</dbReference>
<keyword evidence="12" id="KW-1185">Reference proteome</keyword>
<dbReference type="RefSeq" id="WP_101817670.1">
    <property type="nucleotide sequence ID" value="NZ_PJZF01000018.1"/>
</dbReference>
<dbReference type="GO" id="GO:0009244">
    <property type="term" value="P:lipopolysaccharide core region biosynthetic process"/>
    <property type="evidence" value="ECO:0007669"/>
    <property type="project" value="TreeGrafter"/>
</dbReference>
<dbReference type="SUPFAM" id="SSF53649">
    <property type="entry name" value="Alkaline phosphatase-like"/>
    <property type="match status" value="1"/>
</dbReference>
<feature type="transmembrane region" description="Helical" evidence="8">
    <location>
        <begin position="76"/>
        <end position="99"/>
    </location>
</feature>
<protein>
    <submittedName>
        <fullName evidence="11">Kdo(2)-lipid A phosphoethanolamine 7''-transferase</fullName>
    </submittedName>
</protein>
<gene>
    <name evidence="11" type="ORF">CYR55_17605</name>
</gene>
<dbReference type="InterPro" id="IPR000917">
    <property type="entry name" value="Sulfatase_N"/>
</dbReference>
<evidence type="ECO:0000256" key="3">
    <source>
        <dbReference type="ARBA" id="ARBA00022519"/>
    </source>
</evidence>
<comment type="subcellular location">
    <subcellularLocation>
        <location evidence="1">Cell inner membrane</location>
        <topology evidence="1">Multi-pass membrane protein</topology>
    </subcellularLocation>
</comment>
<keyword evidence="6 8" id="KW-1133">Transmembrane helix</keyword>
<evidence type="ECO:0000259" key="9">
    <source>
        <dbReference type="Pfam" id="PF00884"/>
    </source>
</evidence>
<feature type="transmembrane region" description="Helical" evidence="8">
    <location>
        <begin position="42"/>
        <end position="64"/>
    </location>
</feature>
<dbReference type="AlphaFoldDB" id="A0A2N5DZ79"/>
<evidence type="ECO:0000256" key="8">
    <source>
        <dbReference type="SAM" id="Phobius"/>
    </source>
</evidence>
<dbReference type="InterPro" id="IPR012549">
    <property type="entry name" value="EptA-like_N"/>
</dbReference>
<dbReference type="NCBIfam" id="NF008593">
    <property type="entry name" value="PRK11560.1"/>
    <property type="match status" value="1"/>
</dbReference>
<evidence type="ECO:0000256" key="1">
    <source>
        <dbReference type="ARBA" id="ARBA00004429"/>
    </source>
</evidence>
<dbReference type="Pfam" id="PF00884">
    <property type="entry name" value="Sulfatase"/>
    <property type="match status" value="1"/>
</dbReference>
<comment type="caution">
    <text evidence="11">The sequence shown here is derived from an EMBL/GenBank/DDBJ whole genome shotgun (WGS) entry which is preliminary data.</text>
</comment>
<reference evidence="11 12" key="1">
    <citation type="submission" date="2017-12" db="EMBL/GenBank/DDBJ databases">
        <title>Characterization of six clinical isolates of Enterochimera gen. nov., a novel genus of the Yersiniaciae family and the three species Enterochimera arupensis sp. nov., Enterochimera coloradensis sp. nov, and Enterochimera californica sp. nov.</title>
        <authorList>
            <person name="Rossi A."/>
            <person name="Fisher M."/>
        </authorList>
    </citation>
    <scope>NUCLEOTIDE SEQUENCE [LARGE SCALE GENOMIC DNA]</scope>
    <source>
        <strain evidence="12">2015-Iso6</strain>
    </source>
</reference>
<dbReference type="GO" id="GO:0005886">
    <property type="term" value="C:plasma membrane"/>
    <property type="evidence" value="ECO:0007669"/>
    <property type="project" value="UniProtKB-SubCell"/>
</dbReference>
<proteinExistence type="predicted"/>
<sequence>MQRFRSLSQQQVMLFIAFYVGVILNAPVFWRRFTQVPQDTPLALAAEMLAAFSLVYFLCLLFSFTGRWLFRLLTTIVILASAAASYYMAVFNVDIGYGILAAVMTTDLDLSKASIGYHFLLWIAVAGLPPLAVLWLSRLPGGDLRPVSRRLLLRKTGVLLTAALFCWLPLKLMGEVLEVDGNPTMAAQYDDTVAGTYLPSNWLSALGLFAYSAYTQPEELNNLFDPSKHFTYLPPKDADDIDVVFVIGESARRDHFGLYGYGRDTTPNLSREKNLVALQGTSCDTSTKLSLRCMFVRIGGTTDDPSRTLKEMNVFSVLKRQGFSSELFAMQTEDWFYSKTLADRYVLRDDIETQARNAGKPIGDMLLVGQMQGSLQRHPHGRHLIILHTKGSHYLYSERYPRSFARWQPECMGIDEACSTQSMINAYDNSVLYTDAFLKQVIDQVRNRKAIVFYASDHGESISDNIHFHSTPRDRAPPEQRTIPIMVWASDAFLAEPAHRAAFTQLQRMAAEKKPAFHGKLFDSVLGCIGFTSPDGGLLDGRNWCHTPPP</sequence>
<dbReference type="Pfam" id="PF08019">
    <property type="entry name" value="EptA_B_N"/>
    <property type="match status" value="1"/>
</dbReference>
<feature type="transmembrane region" description="Helical" evidence="8">
    <location>
        <begin position="151"/>
        <end position="170"/>
    </location>
</feature>
<dbReference type="InterPro" id="IPR058130">
    <property type="entry name" value="PEA_transf_C"/>
</dbReference>
<accession>A0A2N5DZ79</accession>
<evidence type="ECO:0000313" key="11">
    <source>
        <dbReference type="EMBL" id="PLR33028.1"/>
    </source>
</evidence>
<keyword evidence="7 8" id="KW-0472">Membrane</keyword>
<organism evidence="11 12">
    <name type="scientific">Chimaeribacter californicus</name>
    <dbReference type="NCBI Taxonomy" id="2060067"/>
    <lineage>
        <taxon>Bacteria</taxon>
        <taxon>Pseudomonadati</taxon>
        <taxon>Pseudomonadota</taxon>
        <taxon>Gammaproteobacteria</taxon>
        <taxon>Enterobacterales</taxon>
        <taxon>Yersiniaceae</taxon>
        <taxon>Chimaeribacter</taxon>
    </lineage>
</organism>
<dbReference type="OrthoDB" id="9786870at2"/>
<keyword evidence="3" id="KW-0997">Cell inner membrane</keyword>